<evidence type="ECO:0000259" key="1">
    <source>
        <dbReference type="Pfam" id="PF06230"/>
    </source>
</evidence>
<dbReference type="Gene3D" id="3.40.50.20">
    <property type="match status" value="1"/>
</dbReference>
<dbReference type="Gene3D" id="3.40.140.80">
    <property type="match status" value="1"/>
</dbReference>
<dbReference type="AlphaFoldDB" id="A0A8A7K5C3"/>
<keyword evidence="4" id="KW-1185">Reference proteome</keyword>
<dbReference type="PANTHER" id="PTHR39962">
    <property type="entry name" value="BLL4848 PROTEIN"/>
    <property type="match status" value="1"/>
</dbReference>
<dbReference type="InterPro" id="IPR053174">
    <property type="entry name" value="LpxI"/>
</dbReference>
<dbReference type="InterPro" id="IPR041255">
    <property type="entry name" value="LpxI_N"/>
</dbReference>
<protein>
    <submittedName>
        <fullName evidence="3">UDP-2,3-diacylglucosamine diphosphatase LpxI</fullName>
        <ecNumber evidence="3">3.6.1.54</ecNumber>
    </submittedName>
</protein>
<dbReference type="PANTHER" id="PTHR39962:SF1">
    <property type="entry name" value="LPXI FAMILY PROTEIN"/>
    <property type="match status" value="1"/>
</dbReference>
<name>A0A8A7K5C3_9FIRM</name>
<feature type="domain" description="LpxI N-terminal" evidence="2">
    <location>
        <begin position="3"/>
        <end position="132"/>
    </location>
</feature>
<evidence type="ECO:0000313" key="4">
    <source>
        <dbReference type="Proteomes" id="UP000665020"/>
    </source>
</evidence>
<dbReference type="Pfam" id="PF06230">
    <property type="entry name" value="LpxI_C"/>
    <property type="match status" value="1"/>
</dbReference>
<keyword evidence="3" id="KW-0378">Hydrolase</keyword>
<dbReference type="RefSeq" id="WP_230868573.1">
    <property type="nucleotide sequence ID" value="NZ_CP046640.1"/>
</dbReference>
<sequence>MSRIGLLAGKGRLPFIWAKAAQQNGHEVYIYRLIKEEKRELEGIADQVRDINVAALDELINTIKADGIKELVMIGKVEKTLLFQGVQLDQRMERLLAGLDVLQDDNIMLAFVAELASEGIKVIDQATYIRELFPEAGLLTSGKPDEQLLSDMKYGFQIAREIGRLDIGQTVVVKNKAVLAVEAIEGTDLAIKRAGQLGGPGAVVAKVSKPQQDWRFDIPTIGETTIRNLIEINARGLVIEAGKTFIIEQESLIKEAERHGIIIMAMEASG</sequence>
<dbReference type="EMBL" id="CP046640">
    <property type="protein sequence ID" value="QTL96896.1"/>
    <property type="molecule type" value="Genomic_DNA"/>
</dbReference>
<dbReference type="Proteomes" id="UP000665020">
    <property type="component" value="Chromosome"/>
</dbReference>
<reference evidence="3" key="1">
    <citation type="submission" date="2019-12" db="EMBL/GenBank/DDBJ databases">
        <authorList>
            <person name="zhang j."/>
            <person name="sun C.M."/>
        </authorList>
    </citation>
    <scope>NUCLEOTIDE SEQUENCE</scope>
    <source>
        <strain evidence="3">NS-1</strain>
    </source>
</reference>
<feature type="domain" description="LpxI C-terminal" evidence="1">
    <location>
        <begin position="136"/>
        <end position="264"/>
    </location>
</feature>
<organism evidence="3 4">
    <name type="scientific">Iocasia fonsfrigidae</name>
    <dbReference type="NCBI Taxonomy" id="2682810"/>
    <lineage>
        <taxon>Bacteria</taxon>
        <taxon>Bacillati</taxon>
        <taxon>Bacillota</taxon>
        <taxon>Clostridia</taxon>
        <taxon>Halanaerobiales</taxon>
        <taxon>Halanaerobiaceae</taxon>
        <taxon>Iocasia</taxon>
    </lineage>
</organism>
<evidence type="ECO:0000313" key="3">
    <source>
        <dbReference type="EMBL" id="QTL96896.1"/>
    </source>
</evidence>
<dbReference type="KEGG" id="ifn:GM661_02350"/>
<dbReference type="InterPro" id="IPR010415">
    <property type="entry name" value="LpxI_C"/>
</dbReference>
<dbReference type="InterPro" id="IPR043167">
    <property type="entry name" value="LpxI_C_sf"/>
</dbReference>
<dbReference type="GO" id="GO:0016787">
    <property type="term" value="F:hydrolase activity"/>
    <property type="evidence" value="ECO:0007669"/>
    <property type="project" value="UniProtKB-KW"/>
</dbReference>
<dbReference type="EC" id="3.6.1.54" evidence="3"/>
<gene>
    <name evidence="3" type="primary">lpxI</name>
    <name evidence="3" type="ORF">GM661_02350</name>
</gene>
<accession>A0A8A7K5C3</accession>
<proteinExistence type="predicted"/>
<dbReference type="Pfam" id="PF17930">
    <property type="entry name" value="LpxI_N"/>
    <property type="match status" value="1"/>
</dbReference>
<evidence type="ECO:0000259" key="2">
    <source>
        <dbReference type="Pfam" id="PF17930"/>
    </source>
</evidence>